<dbReference type="SUPFAM" id="SSF51126">
    <property type="entry name" value="Pectin lyase-like"/>
    <property type="match status" value="1"/>
</dbReference>
<comment type="caution">
    <text evidence="2">The sequence shown here is derived from an EMBL/GenBank/DDBJ whole genome shotgun (WGS) entry which is preliminary data.</text>
</comment>
<keyword evidence="3" id="KW-1185">Reference proteome</keyword>
<evidence type="ECO:0000313" key="3">
    <source>
        <dbReference type="Proteomes" id="UP000051580"/>
    </source>
</evidence>
<dbReference type="Pfam" id="PF13349">
    <property type="entry name" value="DUF4097"/>
    <property type="match status" value="1"/>
</dbReference>
<evidence type="ECO:0000259" key="1">
    <source>
        <dbReference type="Pfam" id="PF13349"/>
    </source>
</evidence>
<dbReference type="EMBL" id="AZFS01000061">
    <property type="protein sequence ID" value="KRL93701.1"/>
    <property type="molecule type" value="Genomic_DNA"/>
</dbReference>
<protein>
    <recommendedName>
        <fullName evidence="1">DUF4097 domain-containing protein</fullName>
    </recommendedName>
</protein>
<dbReference type="PATRIC" id="fig|1423753.3.peg.925"/>
<dbReference type="InterPro" id="IPR011050">
    <property type="entry name" value="Pectin_lyase_fold/virulence"/>
</dbReference>
<reference evidence="2 3" key="1">
    <citation type="journal article" date="2015" name="Genome Announc.">
        <title>Expanding the biotechnology potential of lactobacilli through comparative genomics of 213 strains and associated genera.</title>
        <authorList>
            <person name="Sun Z."/>
            <person name="Harris H.M."/>
            <person name="McCann A."/>
            <person name="Guo C."/>
            <person name="Argimon S."/>
            <person name="Zhang W."/>
            <person name="Yang X."/>
            <person name="Jeffery I.B."/>
            <person name="Cooney J.C."/>
            <person name="Kagawa T.F."/>
            <person name="Liu W."/>
            <person name="Song Y."/>
            <person name="Salvetti E."/>
            <person name="Wrobel A."/>
            <person name="Rasinkangas P."/>
            <person name="Parkhill J."/>
            <person name="Rea M.C."/>
            <person name="O'Sullivan O."/>
            <person name="Ritari J."/>
            <person name="Douillard F.P."/>
            <person name="Paul Ross R."/>
            <person name="Yang R."/>
            <person name="Briner A.E."/>
            <person name="Felis G.E."/>
            <person name="de Vos W.M."/>
            <person name="Barrangou R."/>
            <person name="Klaenhammer T.R."/>
            <person name="Caufield P.W."/>
            <person name="Cui Y."/>
            <person name="Zhang H."/>
            <person name="O'Toole P.W."/>
        </authorList>
    </citation>
    <scope>NUCLEOTIDE SEQUENCE [LARGE SCALE GENOMIC DNA]</scope>
    <source>
        <strain evidence="2 3">DSM 16381</strain>
    </source>
</reference>
<dbReference type="RefSeq" id="WP_057734749.1">
    <property type="nucleotide sequence ID" value="NZ_AZFS01000061.1"/>
</dbReference>
<accession>A0A0R1URW6</accession>
<name>A0A0R1URW6_9LACO</name>
<dbReference type="STRING" id="1423753.FD28_GL000886"/>
<sequence>MKRSVKIGLTLMILGAVLFGVGWMNHGDKSVVWSRESRAFKTVQRVKRSYQPKDYRRIVIDSQAPVTIKAGDTSRVTVSYIDGNRQLPQAQVTHGALTIKGGHSANKLDVTVFGLSEHTTTNGGVLVTVPRTKQLDSVVVKKGSGSVALRGLRAKQMTVANADDVSLVDLKIQKDLAIQSSDGDIWASQIKANKLSINTDDGDIGVSNSHLAATDNQFITGDGGIRLSDNHLGGGKIRSNDGDLTLQENTLTKQLKATTADGDIRAYIGKSAGAKVTTEDADMSDITVQGKNRKNGYWLRRDAATQYQLSTSDGDIRVADSH</sequence>
<dbReference type="AlphaFoldDB" id="A0A0R1URW6"/>
<feature type="domain" description="DUF4097" evidence="1">
    <location>
        <begin position="56"/>
        <end position="318"/>
    </location>
</feature>
<dbReference type="OrthoDB" id="2317492at2"/>
<proteinExistence type="predicted"/>
<organism evidence="2 3">
    <name type="scientific">Levilactobacillus hammesii DSM 16381</name>
    <dbReference type="NCBI Taxonomy" id="1423753"/>
    <lineage>
        <taxon>Bacteria</taxon>
        <taxon>Bacillati</taxon>
        <taxon>Bacillota</taxon>
        <taxon>Bacilli</taxon>
        <taxon>Lactobacillales</taxon>
        <taxon>Lactobacillaceae</taxon>
        <taxon>Levilactobacillus</taxon>
    </lineage>
</organism>
<dbReference type="InterPro" id="IPR025164">
    <property type="entry name" value="Toastrack_DUF4097"/>
</dbReference>
<gene>
    <name evidence="2" type="ORF">FD28_GL000886</name>
</gene>
<dbReference type="Gene3D" id="2.160.20.120">
    <property type="match status" value="1"/>
</dbReference>
<evidence type="ECO:0000313" key="2">
    <source>
        <dbReference type="EMBL" id="KRL93701.1"/>
    </source>
</evidence>
<dbReference type="Proteomes" id="UP000051580">
    <property type="component" value="Unassembled WGS sequence"/>
</dbReference>